<dbReference type="Proteomes" id="UP000053477">
    <property type="component" value="Unassembled WGS sequence"/>
</dbReference>
<dbReference type="AlphaFoldDB" id="A0A0H2R5R1"/>
<reference evidence="1 2" key="1">
    <citation type="submission" date="2015-04" db="EMBL/GenBank/DDBJ databases">
        <title>Complete genome sequence of Schizopora paradoxa KUC8140, a cosmopolitan wood degrader in East Asia.</title>
        <authorList>
            <consortium name="DOE Joint Genome Institute"/>
            <person name="Min B."/>
            <person name="Park H."/>
            <person name="Jang Y."/>
            <person name="Kim J.-J."/>
            <person name="Kim K.H."/>
            <person name="Pangilinan J."/>
            <person name="Lipzen A."/>
            <person name="Riley R."/>
            <person name="Grigoriev I.V."/>
            <person name="Spatafora J.W."/>
            <person name="Choi I.-G."/>
        </authorList>
    </citation>
    <scope>NUCLEOTIDE SEQUENCE [LARGE SCALE GENOMIC DNA]</scope>
    <source>
        <strain evidence="1 2">KUC8140</strain>
    </source>
</reference>
<evidence type="ECO:0000313" key="1">
    <source>
        <dbReference type="EMBL" id="KLO07125.1"/>
    </source>
</evidence>
<dbReference type="InParanoid" id="A0A0H2R5R1"/>
<gene>
    <name evidence="1" type="ORF">SCHPADRAFT_932647</name>
</gene>
<evidence type="ECO:0000313" key="2">
    <source>
        <dbReference type="Proteomes" id="UP000053477"/>
    </source>
</evidence>
<name>A0A0H2R5R1_9AGAM</name>
<organism evidence="1 2">
    <name type="scientific">Schizopora paradoxa</name>
    <dbReference type="NCBI Taxonomy" id="27342"/>
    <lineage>
        <taxon>Eukaryota</taxon>
        <taxon>Fungi</taxon>
        <taxon>Dikarya</taxon>
        <taxon>Basidiomycota</taxon>
        <taxon>Agaricomycotina</taxon>
        <taxon>Agaricomycetes</taxon>
        <taxon>Hymenochaetales</taxon>
        <taxon>Schizoporaceae</taxon>
        <taxon>Schizopora</taxon>
    </lineage>
</organism>
<proteinExistence type="predicted"/>
<keyword evidence="2" id="KW-1185">Reference proteome</keyword>
<sequence length="289" mass="31337">MISLPASSKSQAIVIQAIGELAHSVAYIQGLNGSGSSDACFERIIPALNTGAPCVHVTRSSSHPPSAGIDVERMARSARFVWHPTTFNGRQCITQAHKRTQGDPSPTWIGDHDQDVFNRGRARTRQTSTRQTVKQLHNTLTHSSTPAANLIFNATIDGRPRGVKVPDPCVYCVLPNPCSSARDSEIKNQDEKNDASDFSLTPANCPWGFEGLKACPPTVLTHGQKNPDPVSLASISASCNLSGIYYPLRIGICRTFRCARSESLVVLNESRSILAREAVELPKAFFFAP</sequence>
<accession>A0A0H2R5R1</accession>
<protein>
    <submittedName>
        <fullName evidence="1">Uncharacterized protein</fullName>
    </submittedName>
</protein>
<dbReference type="EMBL" id="KQ086159">
    <property type="protein sequence ID" value="KLO07125.1"/>
    <property type="molecule type" value="Genomic_DNA"/>
</dbReference>